<name>A0A6J4V8Q9_9BACT</name>
<evidence type="ECO:0000313" key="2">
    <source>
        <dbReference type="EMBL" id="CAA9568575.1"/>
    </source>
</evidence>
<sequence>MDDKDPTQGAEQGQVGADVGQRGRPERSRTAGIRGTMWFTPFSDTPRVLVRPGRAGDPAKGIADDR</sequence>
<protein>
    <submittedName>
        <fullName evidence="2">Uncharacterized protein</fullName>
    </submittedName>
</protein>
<dbReference type="EMBL" id="CADCWL010000123">
    <property type="protein sequence ID" value="CAA9568575.1"/>
    <property type="molecule type" value="Genomic_DNA"/>
</dbReference>
<accession>A0A6J4V8Q9</accession>
<gene>
    <name evidence="2" type="ORF">AVDCRST_MAG19-2509</name>
</gene>
<organism evidence="2">
    <name type="scientific">uncultured Thermomicrobiales bacterium</name>
    <dbReference type="NCBI Taxonomy" id="1645740"/>
    <lineage>
        <taxon>Bacteria</taxon>
        <taxon>Pseudomonadati</taxon>
        <taxon>Thermomicrobiota</taxon>
        <taxon>Thermomicrobia</taxon>
        <taxon>Thermomicrobiales</taxon>
        <taxon>environmental samples</taxon>
    </lineage>
</organism>
<evidence type="ECO:0000256" key="1">
    <source>
        <dbReference type="SAM" id="MobiDB-lite"/>
    </source>
</evidence>
<reference evidence="2" key="1">
    <citation type="submission" date="2020-02" db="EMBL/GenBank/DDBJ databases">
        <authorList>
            <person name="Meier V. D."/>
        </authorList>
    </citation>
    <scope>NUCLEOTIDE SEQUENCE</scope>
    <source>
        <strain evidence="2">AVDCRST_MAG19</strain>
    </source>
</reference>
<proteinExistence type="predicted"/>
<dbReference type="AlphaFoldDB" id="A0A6J4V8Q9"/>
<feature type="region of interest" description="Disordered" evidence="1">
    <location>
        <begin position="1"/>
        <end position="66"/>
    </location>
</feature>